<evidence type="ECO:0000313" key="2">
    <source>
        <dbReference type="EMBL" id="KGM53244.1"/>
    </source>
</evidence>
<name>A0A0A0ERV8_9GAMM</name>
<reference evidence="2 3" key="1">
    <citation type="submission" date="2013-08" db="EMBL/GenBank/DDBJ databases">
        <title>Genome sequencing of Lysobacter.</title>
        <authorList>
            <person name="Zhang S."/>
            <person name="Wang G."/>
        </authorList>
    </citation>
    <scope>NUCLEOTIDE SEQUENCE [LARGE SCALE GENOMIC DNA]</scope>
    <source>
        <strain evidence="2 3">GH1-9</strain>
    </source>
</reference>
<proteinExistence type="predicted"/>
<evidence type="ECO:0000313" key="3">
    <source>
        <dbReference type="Proteomes" id="UP000029998"/>
    </source>
</evidence>
<evidence type="ECO:0000259" key="1">
    <source>
        <dbReference type="Pfam" id="PF01863"/>
    </source>
</evidence>
<protein>
    <recommendedName>
        <fullName evidence="1">YgjP-like metallopeptidase domain-containing protein</fullName>
    </recommendedName>
</protein>
<dbReference type="RefSeq" id="WP_036139757.1">
    <property type="nucleotide sequence ID" value="NZ_AVPU01000036.1"/>
</dbReference>
<keyword evidence="3" id="KW-1185">Reference proteome</keyword>
<dbReference type="STRING" id="1385517.N800_09450"/>
<dbReference type="Proteomes" id="UP000029998">
    <property type="component" value="Unassembled WGS sequence"/>
</dbReference>
<dbReference type="Pfam" id="PF01863">
    <property type="entry name" value="YgjP-like"/>
    <property type="match status" value="1"/>
</dbReference>
<dbReference type="InterPro" id="IPR002725">
    <property type="entry name" value="YgjP-like_metallopeptidase"/>
</dbReference>
<dbReference type="Gene3D" id="3.30.2010.10">
    <property type="entry name" value="Metalloproteases ('zincins'), catalytic domain"/>
    <property type="match status" value="1"/>
</dbReference>
<gene>
    <name evidence="2" type="ORF">N800_09450</name>
</gene>
<dbReference type="EMBL" id="AVPU01000036">
    <property type="protein sequence ID" value="KGM53244.1"/>
    <property type="molecule type" value="Genomic_DNA"/>
</dbReference>
<accession>A0A0A0ERV8</accession>
<dbReference type="AlphaFoldDB" id="A0A0A0ERV8"/>
<organism evidence="2 3">
    <name type="scientific">Lysobacter daejeonensis GH1-9</name>
    <dbReference type="NCBI Taxonomy" id="1385517"/>
    <lineage>
        <taxon>Bacteria</taxon>
        <taxon>Pseudomonadati</taxon>
        <taxon>Pseudomonadota</taxon>
        <taxon>Gammaproteobacteria</taxon>
        <taxon>Lysobacterales</taxon>
        <taxon>Lysobacteraceae</taxon>
        <taxon>Aerolutibacter</taxon>
    </lineage>
</organism>
<dbReference type="CDD" id="cd07344">
    <property type="entry name" value="M48_yhfN_like"/>
    <property type="match status" value="1"/>
</dbReference>
<dbReference type="OrthoDB" id="9811177at2"/>
<dbReference type="PANTHER" id="PTHR30399">
    <property type="entry name" value="UNCHARACTERIZED PROTEIN YGJP"/>
    <property type="match status" value="1"/>
</dbReference>
<feature type="domain" description="YgjP-like metallopeptidase" evidence="1">
    <location>
        <begin position="41"/>
        <end position="245"/>
    </location>
</feature>
<dbReference type="InterPro" id="IPR053136">
    <property type="entry name" value="UTP_pyrophosphatase-like"/>
</dbReference>
<sequence>MTSLFRLLAPSPRAIERDAFELVLPDGRAIEVARVRDPRARRLKLSVDERGARLTLPLRTSAATGERFVAEHAAWLHAQLQRFASEASTTLVRDQTTHLPLRGRAVPLRWEPGRTTRLLSDGDAEALVFSLPLQARDAAIQRAARDFYEAQGRTDVGRWLPRYLPGLPRAPRQVRFKVMSSQWGSLAPDGSVTLDLSLVLARPSAFEYVLVHELCHLIHHDHSRAFWREVEARFPAWRDERRYFNAEGRRLKATLRALIGA</sequence>
<dbReference type="PANTHER" id="PTHR30399:SF1">
    <property type="entry name" value="UTP PYROPHOSPHATASE"/>
    <property type="match status" value="1"/>
</dbReference>
<dbReference type="eggNOG" id="COG1451">
    <property type="taxonomic scope" value="Bacteria"/>
</dbReference>
<comment type="caution">
    <text evidence="2">The sequence shown here is derived from an EMBL/GenBank/DDBJ whole genome shotgun (WGS) entry which is preliminary data.</text>
</comment>